<dbReference type="InterPro" id="IPR052708">
    <property type="entry name" value="PxpC"/>
</dbReference>
<dbReference type="InterPro" id="IPR029000">
    <property type="entry name" value="Cyclophilin-like_dom_sf"/>
</dbReference>
<evidence type="ECO:0000313" key="6">
    <source>
        <dbReference type="EMBL" id="SDJ88279.1"/>
    </source>
</evidence>
<evidence type="ECO:0000256" key="3">
    <source>
        <dbReference type="ARBA" id="ARBA00022840"/>
    </source>
</evidence>
<evidence type="ECO:0000313" key="8">
    <source>
        <dbReference type="Proteomes" id="UP000182836"/>
    </source>
</evidence>
<dbReference type="STRING" id="47500.AF333_30255"/>
<evidence type="ECO:0000259" key="4">
    <source>
        <dbReference type="SMART" id="SM00797"/>
    </source>
</evidence>
<organism evidence="5 7">
    <name type="scientific">Aneurinibacillus migulanus</name>
    <name type="common">Bacillus migulanus</name>
    <dbReference type="NCBI Taxonomy" id="47500"/>
    <lineage>
        <taxon>Bacteria</taxon>
        <taxon>Bacillati</taxon>
        <taxon>Bacillota</taxon>
        <taxon>Bacilli</taxon>
        <taxon>Bacillales</taxon>
        <taxon>Paenibacillaceae</taxon>
        <taxon>Aneurinibacillus group</taxon>
        <taxon>Aneurinibacillus</taxon>
    </lineage>
</organism>
<dbReference type="InterPro" id="IPR003778">
    <property type="entry name" value="CT_A_B"/>
</dbReference>
<reference evidence="5 7" key="1">
    <citation type="submission" date="2015-07" db="EMBL/GenBank/DDBJ databases">
        <title>Fjat-14205 dsm 2895.</title>
        <authorList>
            <person name="Liu B."/>
            <person name="Wang J."/>
            <person name="Zhu Y."/>
            <person name="Liu G."/>
            <person name="Chen Q."/>
            <person name="Chen Z."/>
            <person name="Lan J."/>
            <person name="Che J."/>
            <person name="Ge C."/>
            <person name="Shi H."/>
            <person name="Pan Z."/>
            <person name="Liu X."/>
        </authorList>
    </citation>
    <scope>NUCLEOTIDE SEQUENCE [LARGE SCALE GENOMIC DNA]</scope>
    <source>
        <strain evidence="5 7">DSM 2895</strain>
    </source>
</reference>
<dbReference type="RefSeq" id="WP_043065702.1">
    <property type="nucleotide sequence ID" value="NZ_BJOA01000096.1"/>
</dbReference>
<keyword evidence="7" id="KW-1185">Reference proteome</keyword>
<dbReference type="SMART" id="SM00797">
    <property type="entry name" value="AHS2"/>
    <property type="match status" value="1"/>
</dbReference>
<keyword evidence="1" id="KW-0547">Nucleotide-binding</keyword>
<dbReference type="Proteomes" id="UP000037269">
    <property type="component" value="Unassembled WGS sequence"/>
</dbReference>
<dbReference type="Gene3D" id="2.40.100.10">
    <property type="entry name" value="Cyclophilin-like"/>
    <property type="match status" value="1"/>
</dbReference>
<feature type="domain" description="Carboxyltransferase" evidence="4">
    <location>
        <begin position="23"/>
        <end position="315"/>
    </location>
</feature>
<dbReference type="GeneID" id="42309407"/>
<dbReference type="AlphaFoldDB" id="A0A0D1YAM9"/>
<dbReference type="PANTHER" id="PTHR43309:SF3">
    <property type="entry name" value="5-OXOPROLINASE SUBUNIT C"/>
    <property type="match status" value="1"/>
</dbReference>
<dbReference type="Pfam" id="PF02626">
    <property type="entry name" value="CT_A_B"/>
    <property type="match status" value="1"/>
</dbReference>
<evidence type="ECO:0000256" key="2">
    <source>
        <dbReference type="ARBA" id="ARBA00022801"/>
    </source>
</evidence>
<gene>
    <name evidence="5" type="ORF">AF333_30255</name>
    <name evidence="6" type="ORF">SAMN04487909_13133</name>
</gene>
<proteinExistence type="predicted"/>
<name>A0A0D1YAM9_ANEMI</name>
<evidence type="ECO:0000256" key="1">
    <source>
        <dbReference type="ARBA" id="ARBA00022741"/>
    </source>
</evidence>
<sequence>MLDVIKPGLHTTVQDLGRDGFYHLGVPPGGAADKYSFQIGNFLVGNPAHYAGLEIRMLGPTLLFTKRTLIAITGAPTPCFINDEPVPMWQCLEIKAGDVLSFRFAQQGICTYVCISGGIHSPEFLGSQSTYIVHQKPECGYKLEIGGKLMINEPLPGAFKHAGRFLPESFRPSFSKTAELHATLGLAIHRISDEGVRVFLDSEWIVSTESDRIAYRLSGGPISFEHTVQTTETDDYSANVVDLPYPVGVITVPNPKELIILVSDATAGGGFVTIGAVISSDLDTLNQCRPQTTVHFSAVTMEQALRLRAEKKQRLASAAEYLTT</sequence>
<reference evidence="6 8" key="2">
    <citation type="submission" date="2016-10" db="EMBL/GenBank/DDBJ databases">
        <authorList>
            <person name="de Groot N.N."/>
        </authorList>
    </citation>
    <scope>NUCLEOTIDE SEQUENCE [LARGE SCALE GENOMIC DNA]</scope>
    <source>
        <strain evidence="6 8">DSM 2895</strain>
    </source>
</reference>
<dbReference type="PATRIC" id="fig|47500.8.peg.6449"/>
<dbReference type="OrthoDB" id="9782422at2"/>
<dbReference type="EMBL" id="FNED01000031">
    <property type="protein sequence ID" value="SDJ88279.1"/>
    <property type="molecule type" value="Genomic_DNA"/>
</dbReference>
<protein>
    <submittedName>
        <fullName evidence="6">Biotin-dependent carboxylase uncharacterized domain-containing protein</fullName>
    </submittedName>
    <submittedName>
        <fullName evidence="5">Hydrolase</fullName>
    </submittedName>
</protein>
<dbReference type="Proteomes" id="UP000182836">
    <property type="component" value="Unassembled WGS sequence"/>
</dbReference>
<dbReference type="GO" id="GO:0005524">
    <property type="term" value="F:ATP binding"/>
    <property type="evidence" value="ECO:0007669"/>
    <property type="project" value="UniProtKB-KW"/>
</dbReference>
<evidence type="ECO:0000313" key="5">
    <source>
        <dbReference type="EMBL" id="KON84225.1"/>
    </source>
</evidence>
<accession>A0A0D1YAM9</accession>
<keyword evidence="2 5" id="KW-0378">Hydrolase</keyword>
<dbReference type="GO" id="GO:0016787">
    <property type="term" value="F:hydrolase activity"/>
    <property type="evidence" value="ECO:0007669"/>
    <property type="project" value="UniProtKB-KW"/>
</dbReference>
<dbReference type="PANTHER" id="PTHR43309">
    <property type="entry name" value="5-OXOPROLINASE SUBUNIT C"/>
    <property type="match status" value="1"/>
</dbReference>
<evidence type="ECO:0000313" key="7">
    <source>
        <dbReference type="Proteomes" id="UP000037269"/>
    </source>
</evidence>
<dbReference type="EMBL" id="LGUG01000013">
    <property type="protein sequence ID" value="KON84225.1"/>
    <property type="molecule type" value="Genomic_DNA"/>
</dbReference>
<dbReference type="SUPFAM" id="SSF50891">
    <property type="entry name" value="Cyclophilin-like"/>
    <property type="match status" value="1"/>
</dbReference>
<keyword evidence="3" id="KW-0067">ATP-binding</keyword>